<keyword evidence="2" id="KW-0472">Membrane</keyword>
<dbReference type="OrthoDB" id="10357581at2759"/>
<feature type="region of interest" description="Disordered" evidence="1">
    <location>
        <begin position="1"/>
        <end position="77"/>
    </location>
</feature>
<dbReference type="KEGG" id="dpx:DAPPUDRAFT_327898"/>
<dbReference type="Proteomes" id="UP000000305">
    <property type="component" value="Unassembled WGS sequence"/>
</dbReference>
<keyword evidence="2" id="KW-1133">Transmembrane helix</keyword>
<keyword evidence="2" id="KW-0812">Transmembrane</keyword>
<proteinExistence type="predicted"/>
<evidence type="ECO:0000313" key="3">
    <source>
        <dbReference type="EMBL" id="EFX70700.1"/>
    </source>
</evidence>
<feature type="transmembrane region" description="Helical" evidence="2">
    <location>
        <begin position="227"/>
        <end position="255"/>
    </location>
</feature>
<feature type="region of interest" description="Disordered" evidence="1">
    <location>
        <begin position="99"/>
        <end position="125"/>
    </location>
</feature>
<organism evidence="3 4">
    <name type="scientific">Daphnia pulex</name>
    <name type="common">Water flea</name>
    <dbReference type="NCBI Taxonomy" id="6669"/>
    <lineage>
        <taxon>Eukaryota</taxon>
        <taxon>Metazoa</taxon>
        <taxon>Ecdysozoa</taxon>
        <taxon>Arthropoda</taxon>
        <taxon>Crustacea</taxon>
        <taxon>Branchiopoda</taxon>
        <taxon>Diplostraca</taxon>
        <taxon>Cladocera</taxon>
        <taxon>Anomopoda</taxon>
        <taxon>Daphniidae</taxon>
        <taxon>Daphnia</taxon>
    </lineage>
</organism>
<gene>
    <name evidence="3" type="ORF">DAPPUDRAFT_327898</name>
</gene>
<sequence>MKVLELTRDAMIKPKSKSARSTKILHSTPKSQVAPKAVASVSYAKKSLPPTVGNTSNSEPIDNNKRKSTKTNPSRSKYQAIKPTADEVSDLGVCALQSSESEELDSGDEEVDLLAPSPPSRTRNKISRTDVDHCIGGSASSNGAIHSAVHRNEVILTPPVSRCNTPSSFRTPYCLYSFLPYCFPHQLSNMFAVTPLYKLPVMCLIVSLQLSNMFAVTSLYKLPVMRLIVSLVNLAMCLLLNSIFVMLYNLVFVFVST</sequence>
<feature type="compositionally biased region" description="Polar residues" evidence="1">
    <location>
        <begin position="21"/>
        <end position="31"/>
    </location>
</feature>
<dbReference type="HOGENOM" id="CLU_1176476_0_0_1"/>
<dbReference type="AlphaFoldDB" id="E9HC41"/>
<evidence type="ECO:0000256" key="1">
    <source>
        <dbReference type="SAM" id="MobiDB-lite"/>
    </source>
</evidence>
<feature type="transmembrane region" description="Helical" evidence="2">
    <location>
        <begin position="199"/>
        <end position="220"/>
    </location>
</feature>
<feature type="compositionally biased region" description="Polar residues" evidence="1">
    <location>
        <begin position="52"/>
        <end position="61"/>
    </location>
</feature>
<accession>E9HC41</accession>
<feature type="compositionally biased region" description="Acidic residues" evidence="1">
    <location>
        <begin position="100"/>
        <end position="112"/>
    </location>
</feature>
<dbReference type="EMBL" id="GL732618">
    <property type="protein sequence ID" value="EFX70700.1"/>
    <property type="molecule type" value="Genomic_DNA"/>
</dbReference>
<protein>
    <submittedName>
        <fullName evidence="3">Uncharacterized protein</fullName>
    </submittedName>
</protein>
<reference evidence="3 4" key="1">
    <citation type="journal article" date="2011" name="Science">
        <title>The ecoresponsive genome of Daphnia pulex.</title>
        <authorList>
            <person name="Colbourne J.K."/>
            <person name="Pfrender M.E."/>
            <person name="Gilbert D."/>
            <person name="Thomas W.K."/>
            <person name="Tucker A."/>
            <person name="Oakley T.H."/>
            <person name="Tokishita S."/>
            <person name="Aerts A."/>
            <person name="Arnold G.J."/>
            <person name="Basu M.K."/>
            <person name="Bauer D.J."/>
            <person name="Caceres C.E."/>
            <person name="Carmel L."/>
            <person name="Casola C."/>
            <person name="Choi J.H."/>
            <person name="Detter J.C."/>
            <person name="Dong Q."/>
            <person name="Dusheyko S."/>
            <person name="Eads B.D."/>
            <person name="Frohlich T."/>
            <person name="Geiler-Samerotte K.A."/>
            <person name="Gerlach D."/>
            <person name="Hatcher P."/>
            <person name="Jogdeo S."/>
            <person name="Krijgsveld J."/>
            <person name="Kriventseva E.V."/>
            <person name="Kultz D."/>
            <person name="Laforsch C."/>
            <person name="Lindquist E."/>
            <person name="Lopez J."/>
            <person name="Manak J.R."/>
            <person name="Muller J."/>
            <person name="Pangilinan J."/>
            <person name="Patwardhan R.P."/>
            <person name="Pitluck S."/>
            <person name="Pritham E.J."/>
            <person name="Rechtsteiner A."/>
            <person name="Rho M."/>
            <person name="Rogozin I.B."/>
            <person name="Sakarya O."/>
            <person name="Salamov A."/>
            <person name="Schaack S."/>
            <person name="Shapiro H."/>
            <person name="Shiga Y."/>
            <person name="Skalitzky C."/>
            <person name="Smith Z."/>
            <person name="Souvorov A."/>
            <person name="Sung W."/>
            <person name="Tang Z."/>
            <person name="Tsuchiya D."/>
            <person name="Tu H."/>
            <person name="Vos H."/>
            <person name="Wang M."/>
            <person name="Wolf Y.I."/>
            <person name="Yamagata H."/>
            <person name="Yamada T."/>
            <person name="Ye Y."/>
            <person name="Shaw J.R."/>
            <person name="Andrews J."/>
            <person name="Crease T.J."/>
            <person name="Tang H."/>
            <person name="Lucas S.M."/>
            <person name="Robertson H.M."/>
            <person name="Bork P."/>
            <person name="Koonin E.V."/>
            <person name="Zdobnov E.M."/>
            <person name="Grigoriev I.V."/>
            <person name="Lynch M."/>
            <person name="Boore J.L."/>
        </authorList>
    </citation>
    <scope>NUCLEOTIDE SEQUENCE [LARGE SCALE GENOMIC DNA]</scope>
</reference>
<keyword evidence="4" id="KW-1185">Reference proteome</keyword>
<dbReference type="InParanoid" id="E9HC41"/>
<evidence type="ECO:0000256" key="2">
    <source>
        <dbReference type="SAM" id="Phobius"/>
    </source>
</evidence>
<feature type="compositionally biased region" description="Basic and acidic residues" evidence="1">
    <location>
        <begin position="1"/>
        <end position="12"/>
    </location>
</feature>
<evidence type="ECO:0000313" key="4">
    <source>
        <dbReference type="Proteomes" id="UP000000305"/>
    </source>
</evidence>
<name>E9HC41_DAPPU</name>